<dbReference type="InterPro" id="IPR010998">
    <property type="entry name" value="Integrase_recombinase_N"/>
</dbReference>
<dbReference type="Gene3D" id="3.30.160.390">
    <property type="entry name" value="Integrase, DNA-binding domain"/>
    <property type="match status" value="1"/>
</dbReference>
<dbReference type="InterPro" id="IPR044068">
    <property type="entry name" value="CB"/>
</dbReference>
<accession>A0A423PIU4</accession>
<evidence type="ECO:0000313" key="8">
    <source>
        <dbReference type="EMBL" id="ROO25508.1"/>
    </source>
</evidence>
<dbReference type="PANTHER" id="PTHR30629">
    <property type="entry name" value="PROPHAGE INTEGRASE"/>
    <property type="match status" value="1"/>
</dbReference>
<dbReference type="InterPro" id="IPR013762">
    <property type="entry name" value="Integrase-like_cat_sf"/>
</dbReference>
<dbReference type="PROSITE" id="PS51900">
    <property type="entry name" value="CB"/>
    <property type="match status" value="1"/>
</dbReference>
<dbReference type="InterPro" id="IPR025166">
    <property type="entry name" value="Integrase_DNA_bind_dom"/>
</dbReference>
<dbReference type="Pfam" id="PF00589">
    <property type="entry name" value="Phage_integrase"/>
    <property type="match status" value="1"/>
</dbReference>
<dbReference type="GO" id="GO:0015074">
    <property type="term" value="P:DNA integration"/>
    <property type="evidence" value="ECO:0007669"/>
    <property type="project" value="UniProtKB-KW"/>
</dbReference>
<reference evidence="8 9" key="1">
    <citation type="submission" date="2013-10" db="EMBL/GenBank/DDBJ databases">
        <title>Salinisphaera halophila YIM 95161 Genome Sequencing.</title>
        <authorList>
            <person name="Lai Q."/>
            <person name="Li C."/>
            <person name="Shao Z."/>
        </authorList>
    </citation>
    <scope>NUCLEOTIDE SEQUENCE [LARGE SCALE GENOMIC DNA]</scope>
    <source>
        <strain evidence="8 9">YIM 95161</strain>
    </source>
</reference>
<comment type="similarity">
    <text evidence="1">Belongs to the 'phage' integrase family.</text>
</comment>
<dbReference type="Gene3D" id="1.10.150.130">
    <property type="match status" value="1"/>
</dbReference>
<feature type="domain" description="Core-binding (CB)" evidence="7">
    <location>
        <begin position="84"/>
        <end position="165"/>
    </location>
</feature>
<dbReference type="Proteomes" id="UP000285123">
    <property type="component" value="Unassembled WGS sequence"/>
</dbReference>
<name>A0A423PIU4_9GAMM</name>
<organism evidence="8 9">
    <name type="scientific">Salinisphaera orenii YIM 95161</name>
    <dbReference type="NCBI Taxonomy" id="1051139"/>
    <lineage>
        <taxon>Bacteria</taxon>
        <taxon>Pseudomonadati</taxon>
        <taxon>Pseudomonadota</taxon>
        <taxon>Gammaproteobacteria</taxon>
        <taxon>Salinisphaerales</taxon>
        <taxon>Salinisphaeraceae</taxon>
        <taxon>Salinisphaera</taxon>
    </lineage>
</organism>
<evidence type="ECO:0000256" key="2">
    <source>
        <dbReference type="ARBA" id="ARBA00022908"/>
    </source>
</evidence>
<dbReference type="InterPro" id="IPR053876">
    <property type="entry name" value="Phage_int_M"/>
</dbReference>
<dbReference type="GO" id="GO:0006310">
    <property type="term" value="P:DNA recombination"/>
    <property type="evidence" value="ECO:0007669"/>
    <property type="project" value="UniProtKB-KW"/>
</dbReference>
<dbReference type="InterPro" id="IPR011010">
    <property type="entry name" value="DNA_brk_join_enz"/>
</dbReference>
<dbReference type="InterPro" id="IPR050808">
    <property type="entry name" value="Phage_Integrase"/>
</dbReference>
<dbReference type="EMBL" id="AYKF01000113">
    <property type="protein sequence ID" value="ROO25508.1"/>
    <property type="molecule type" value="Genomic_DNA"/>
</dbReference>
<evidence type="ECO:0000256" key="4">
    <source>
        <dbReference type="ARBA" id="ARBA00023172"/>
    </source>
</evidence>
<evidence type="ECO:0000313" key="9">
    <source>
        <dbReference type="Proteomes" id="UP000285123"/>
    </source>
</evidence>
<evidence type="ECO:0000259" key="7">
    <source>
        <dbReference type="PROSITE" id="PS51900"/>
    </source>
</evidence>
<protein>
    <submittedName>
        <fullName evidence="8">Integrase</fullName>
    </submittedName>
</protein>
<evidence type="ECO:0000256" key="1">
    <source>
        <dbReference type="ARBA" id="ARBA00008857"/>
    </source>
</evidence>
<proteinExistence type="inferred from homology"/>
<keyword evidence="2" id="KW-0229">DNA integration</keyword>
<dbReference type="SUPFAM" id="SSF56349">
    <property type="entry name" value="DNA breaking-rejoining enzymes"/>
    <property type="match status" value="1"/>
</dbReference>
<dbReference type="PANTHER" id="PTHR30629:SF2">
    <property type="entry name" value="PROPHAGE INTEGRASE INTS-RELATED"/>
    <property type="match status" value="1"/>
</dbReference>
<feature type="domain" description="Tyr recombinase" evidence="6">
    <location>
        <begin position="196"/>
        <end position="371"/>
    </location>
</feature>
<dbReference type="Pfam" id="PF22022">
    <property type="entry name" value="Phage_int_M"/>
    <property type="match status" value="1"/>
</dbReference>
<keyword evidence="3 5" id="KW-0238">DNA-binding</keyword>
<dbReference type="InterPro" id="IPR038488">
    <property type="entry name" value="Integrase_DNA-bd_sf"/>
</dbReference>
<evidence type="ECO:0000256" key="3">
    <source>
        <dbReference type="ARBA" id="ARBA00023125"/>
    </source>
</evidence>
<dbReference type="CDD" id="cd00801">
    <property type="entry name" value="INT_P4_C"/>
    <property type="match status" value="1"/>
</dbReference>
<dbReference type="InterPro" id="IPR002104">
    <property type="entry name" value="Integrase_catalytic"/>
</dbReference>
<dbReference type="PROSITE" id="PS51898">
    <property type="entry name" value="TYR_RECOMBINASE"/>
    <property type="match status" value="1"/>
</dbReference>
<sequence length="392" mass="43671">MHAVGGVSGLLLQVAQGGSRSWILRATIGNKRRDVGLGGYPDVTLSQARDKAREAREKIVQGIDPVAERKAARDALIASNAKRMTFAEAARRKHTAIASEFRNARSRDNWLSSLERYAFPIIGELEVEAVELPHVLSVLEPIWKTKTETATRVRQRMESVFNWAIVGKYRESANPAVWKGNLAEVLPKPAKIAKVKHQRALDWHEVPAFMERLRQRGGMSAKALEFAILTAARSGEVRFATWAEFDLDARIWTVPEERTKNGKTHRVPLSDDALALLKAMPRFEGSEFVFTAPRGGALSDMSLSAITKKMNVDAVPHGFRSSFKDWARHRSNMPDEVSELALAHVNSDATRAAYARDELLPQRDRLMRQWAAFCVDGEPTKASVSNIGEARA</sequence>
<evidence type="ECO:0000259" key="6">
    <source>
        <dbReference type="PROSITE" id="PS51898"/>
    </source>
</evidence>
<evidence type="ECO:0000256" key="5">
    <source>
        <dbReference type="PROSITE-ProRule" id="PRU01248"/>
    </source>
</evidence>
<dbReference type="AlphaFoldDB" id="A0A423PIU4"/>
<dbReference type="GO" id="GO:0003677">
    <property type="term" value="F:DNA binding"/>
    <property type="evidence" value="ECO:0007669"/>
    <property type="project" value="UniProtKB-UniRule"/>
</dbReference>
<keyword evidence="4" id="KW-0233">DNA recombination</keyword>
<gene>
    <name evidence="8" type="ORF">SAHL_14330</name>
</gene>
<dbReference type="Pfam" id="PF13356">
    <property type="entry name" value="Arm-DNA-bind_3"/>
    <property type="match status" value="1"/>
</dbReference>
<dbReference type="Gene3D" id="1.10.443.10">
    <property type="entry name" value="Intergrase catalytic core"/>
    <property type="match status" value="1"/>
</dbReference>
<comment type="caution">
    <text evidence="8">The sequence shown here is derived from an EMBL/GenBank/DDBJ whole genome shotgun (WGS) entry which is preliminary data.</text>
</comment>